<dbReference type="PANTHER" id="PTHR13812">
    <property type="entry name" value="KETIMINE REDUCTASE MU-CRYSTALLIN"/>
    <property type="match status" value="1"/>
</dbReference>
<dbReference type="Gene3D" id="3.40.50.720">
    <property type="entry name" value="NAD(P)-binding Rossmann-like Domain"/>
    <property type="match status" value="1"/>
</dbReference>
<gene>
    <name evidence="1" type="ORF">M3M28_02810</name>
</gene>
<evidence type="ECO:0000313" key="1">
    <source>
        <dbReference type="EMBL" id="UQN15416.1"/>
    </source>
</evidence>
<dbReference type="InterPro" id="IPR003462">
    <property type="entry name" value="ODC_Mu_crystall"/>
</dbReference>
<dbReference type="PIRSF" id="PIRSF001439">
    <property type="entry name" value="CryM"/>
    <property type="match status" value="1"/>
</dbReference>
<dbReference type="SUPFAM" id="SSF51735">
    <property type="entry name" value="NAD(P)-binding Rossmann-fold domains"/>
    <property type="match status" value="1"/>
</dbReference>
<dbReference type="InterPro" id="IPR023401">
    <property type="entry name" value="ODC_N"/>
</dbReference>
<dbReference type="Pfam" id="PF02423">
    <property type="entry name" value="OCD_Mu_crystall"/>
    <property type="match status" value="1"/>
</dbReference>
<organism evidence="1">
    <name type="scientific">Gulosibacter sediminis</name>
    <dbReference type="NCBI Taxonomy" id="1729695"/>
    <lineage>
        <taxon>Bacteria</taxon>
        <taxon>Bacillati</taxon>
        <taxon>Actinomycetota</taxon>
        <taxon>Actinomycetes</taxon>
        <taxon>Micrococcales</taxon>
        <taxon>Microbacteriaceae</taxon>
        <taxon>Gulosibacter</taxon>
    </lineage>
</organism>
<name>A0ABY4N1A6_9MICO</name>
<protein>
    <submittedName>
        <fullName evidence="1">Ornithine cyclodeaminase family protein</fullName>
    </submittedName>
</protein>
<dbReference type="PANTHER" id="PTHR13812:SF19">
    <property type="entry name" value="KETIMINE REDUCTASE MU-CRYSTALLIN"/>
    <property type="match status" value="1"/>
</dbReference>
<dbReference type="Gene3D" id="3.30.1780.10">
    <property type="entry name" value="ornithine cyclodeaminase, domain 1"/>
    <property type="match status" value="1"/>
</dbReference>
<accession>A0ABY4N1A6</accession>
<dbReference type="EMBL" id="CP097160">
    <property type="protein sequence ID" value="UQN15416.1"/>
    <property type="molecule type" value="Genomic_DNA"/>
</dbReference>
<dbReference type="InterPro" id="IPR036291">
    <property type="entry name" value="NAD(P)-bd_dom_sf"/>
</dbReference>
<proteinExistence type="predicted"/>
<sequence length="323" mass="34065">MSSIPYVSGPDVREALPWDVAIEGVEAALRGGVDPEADGPRIFAPTPNGEFLIMPATAPEVMGVKVLTVSPDNPARGLEKIQGLYLLYDADTSAPLCVMDGIEVTAVRTPAVTLTGLRALAAAAPAGDELPAAPTVLVFGVGIQGINHIRAAKWAWPDARFQVVGRRPERIQVAIETLAAEGIEVADVSDDADASVRAADVIITVTSSSTPVFDGSLVHGGALVASVGQHGLDAHEVDAELVQRADVMLESRTGMFREGGNIIPARSLEEWQQLQPSNIRDAVRGEFTRTAGKPALYTGVGMSWEDLVLASIVYRGQQTDAVE</sequence>
<reference evidence="1" key="1">
    <citation type="submission" date="2022-05" db="EMBL/GenBank/DDBJ databases">
        <title>Complete genome sequence of toluene-degrading Gulosibacter sediminis strain ACHW.36C.</title>
        <authorList>
            <person name="Wai A.C."/>
            <person name="Lai G.K."/>
            <person name="Griffin S.D."/>
            <person name="Leung F.C."/>
        </authorList>
    </citation>
    <scope>NUCLEOTIDE SEQUENCE [LARGE SCALE GENOMIC DNA]</scope>
    <source>
        <strain evidence="1">ACHW.36C</strain>
    </source>
</reference>